<dbReference type="Pfam" id="PF22725">
    <property type="entry name" value="GFO_IDH_MocA_C3"/>
    <property type="match status" value="1"/>
</dbReference>
<dbReference type="Gene3D" id="3.40.50.720">
    <property type="entry name" value="NAD(P)-binding Rossmann-like Domain"/>
    <property type="match status" value="1"/>
</dbReference>
<dbReference type="GO" id="GO:0016491">
    <property type="term" value="F:oxidoreductase activity"/>
    <property type="evidence" value="ECO:0007669"/>
    <property type="project" value="UniProtKB-KW"/>
</dbReference>
<dbReference type="InterPro" id="IPR036291">
    <property type="entry name" value="NAD(P)-bd_dom_sf"/>
</dbReference>
<accession>A0A9X2RHA3</accession>
<dbReference type="EMBL" id="JANIBC010000002">
    <property type="protein sequence ID" value="MCQ8184664.1"/>
    <property type="molecule type" value="Genomic_DNA"/>
</dbReference>
<organism evidence="4 5">
    <name type="scientific">Parvularcula maris</name>
    <dbReference type="NCBI Taxonomy" id="2965077"/>
    <lineage>
        <taxon>Bacteria</taxon>
        <taxon>Pseudomonadati</taxon>
        <taxon>Pseudomonadota</taxon>
        <taxon>Alphaproteobacteria</taxon>
        <taxon>Parvularculales</taxon>
        <taxon>Parvularculaceae</taxon>
        <taxon>Parvularcula</taxon>
    </lineage>
</organism>
<dbReference type="InterPro" id="IPR050463">
    <property type="entry name" value="Gfo/Idh/MocA_oxidrdct_glycsds"/>
</dbReference>
<protein>
    <submittedName>
        <fullName evidence="4">Gfo/Idh/MocA family oxidoreductase</fullName>
    </submittedName>
</protein>
<dbReference type="InterPro" id="IPR000683">
    <property type="entry name" value="Gfo/Idh/MocA-like_OxRdtase_N"/>
</dbReference>
<sequence>MIRLGIIGAGWVARDFALPAIEAAQDGTLVAVADPKEGVPGYPQYQDHQAMLDAEKLDAIYVASPNHLHPQHVLDALHTGCHVLCEKPLAIASSDAEEMAALATRRGLVLQTAFDQRHHPAHRLMKQLVQEGTLGTLTQVRIDYACWVDEEFLPDNWRIEAERAGGGAVIDLAPHGLDLVEYLTGERLTTLHVLRQRRLHGYAVDDGGVLTGRTESGILLSQTVGYNRPEKLPRRRLEIIGSEGILLAENTMGQTPGGCLTLTTSSGERRSIEFGQTPPFEAQFDSFFEACNARKSDRLPTEDARLVALLEQGFEGDAAWR</sequence>
<keyword evidence="5" id="KW-1185">Reference proteome</keyword>
<proteinExistence type="predicted"/>
<dbReference type="Gene3D" id="3.30.360.10">
    <property type="entry name" value="Dihydrodipicolinate Reductase, domain 2"/>
    <property type="match status" value="1"/>
</dbReference>
<dbReference type="SUPFAM" id="SSF51735">
    <property type="entry name" value="NAD(P)-binding Rossmann-fold domains"/>
    <property type="match status" value="1"/>
</dbReference>
<dbReference type="RefSeq" id="WP_256618513.1">
    <property type="nucleotide sequence ID" value="NZ_JANIBC010000002.1"/>
</dbReference>
<dbReference type="SUPFAM" id="SSF55347">
    <property type="entry name" value="Glyceraldehyde-3-phosphate dehydrogenase-like, C-terminal domain"/>
    <property type="match status" value="1"/>
</dbReference>
<dbReference type="Proteomes" id="UP001142610">
    <property type="component" value="Unassembled WGS sequence"/>
</dbReference>
<evidence type="ECO:0000256" key="1">
    <source>
        <dbReference type="ARBA" id="ARBA00023002"/>
    </source>
</evidence>
<evidence type="ECO:0000313" key="4">
    <source>
        <dbReference type="EMBL" id="MCQ8184664.1"/>
    </source>
</evidence>
<dbReference type="AlphaFoldDB" id="A0A9X2RHA3"/>
<dbReference type="Pfam" id="PF01408">
    <property type="entry name" value="GFO_IDH_MocA"/>
    <property type="match status" value="1"/>
</dbReference>
<feature type="domain" description="Gfo/Idh/MocA-like oxidoreductase N-terminal" evidence="2">
    <location>
        <begin position="2"/>
        <end position="113"/>
    </location>
</feature>
<name>A0A9X2RHA3_9PROT</name>
<keyword evidence="1" id="KW-0560">Oxidoreductase</keyword>
<evidence type="ECO:0000259" key="2">
    <source>
        <dbReference type="Pfam" id="PF01408"/>
    </source>
</evidence>
<gene>
    <name evidence="4" type="ORF">NOG11_04620</name>
</gene>
<dbReference type="InterPro" id="IPR055170">
    <property type="entry name" value="GFO_IDH_MocA-like_dom"/>
</dbReference>
<comment type="caution">
    <text evidence="4">The sequence shown here is derived from an EMBL/GenBank/DDBJ whole genome shotgun (WGS) entry which is preliminary data.</text>
</comment>
<feature type="domain" description="GFO/IDH/MocA-like oxidoreductase" evidence="3">
    <location>
        <begin position="123"/>
        <end position="246"/>
    </location>
</feature>
<dbReference type="GO" id="GO:0000166">
    <property type="term" value="F:nucleotide binding"/>
    <property type="evidence" value="ECO:0007669"/>
    <property type="project" value="InterPro"/>
</dbReference>
<evidence type="ECO:0000313" key="5">
    <source>
        <dbReference type="Proteomes" id="UP001142610"/>
    </source>
</evidence>
<reference evidence="4" key="1">
    <citation type="submission" date="2022-07" db="EMBL/GenBank/DDBJ databases">
        <title>Parvularcula maris sp. nov., an algicidal bacterium isolated from seawater.</title>
        <authorList>
            <person name="Li F."/>
        </authorList>
    </citation>
    <scope>NUCLEOTIDE SEQUENCE</scope>
    <source>
        <strain evidence="4">BGMRC 0090</strain>
    </source>
</reference>
<evidence type="ECO:0000259" key="3">
    <source>
        <dbReference type="Pfam" id="PF22725"/>
    </source>
</evidence>
<dbReference type="PANTHER" id="PTHR43818:SF11">
    <property type="entry name" value="BCDNA.GH03377"/>
    <property type="match status" value="1"/>
</dbReference>
<dbReference type="PANTHER" id="PTHR43818">
    <property type="entry name" value="BCDNA.GH03377"/>
    <property type="match status" value="1"/>
</dbReference>